<dbReference type="AlphaFoldDB" id="K1L894"/>
<feature type="binding site" evidence="7">
    <location>
        <position position="151"/>
    </location>
    <ligand>
        <name>Mg(2+)</name>
        <dbReference type="ChEBI" id="CHEBI:18420"/>
    </ligand>
</feature>
<proteinExistence type="predicted"/>
<feature type="transmembrane region" description="Helical" evidence="8">
    <location>
        <begin position="212"/>
        <end position="231"/>
    </location>
</feature>
<comment type="caution">
    <text evidence="9">The sequence shown here is derived from an EMBL/GenBank/DDBJ whole genome shotgun (WGS) entry which is preliminary data.</text>
</comment>
<name>K1L894_CECL9</name>
<dbReference type="GO" id="GO:0044038">
    <property type="term" value="P:cell wall macromolecule biosynthetic process"/>
    <property type="evidence" value="ECO:0007669"/>
    <property type="project" value="TreeGrafter"/>
</dbReference>
<keyword evidence="7" id="KW-0479">Metal-binding</keyword>
<keyword evidence="6 8" id="KW-0472">Membrane</keyword>
<feature type="transmembrane region" description="Helical" evidence="8">
    <location>
        <begin position="322"/>
        <end position="343"/>
    </location>
</feature>
<reference evidence="9 10" key="1">
    <citation type="journal article" date="2012" name="J. Bacteriol.">
        <title>Draft Genome Sequence of Cecembia lonarensis Strain LW9T, Isolated from Lonar Lake, a Haloalkaline Lake in India.</title>
        <authorList>
            <person name="Shivaji S."/>
            <person name="Ara S."/>
            <person name="Singh A."/>
            <person name="Pinnaka A.K."/>
        </authorList>
    </citation>
    <scope>NUCLEOTIDE SEQUENCE [LARGE SCALE GENOMIC DNA]</scope>
    <source>
        <strain evidence="9 10">LW9</strain>
    </source>
</reference>
<dbReference type="PATRIC" id="fig|1225176.3.peg.3262"/>
<dbReference type="PANTHER" id="PTHR22926:SF3">
    <property type="entry name" value="UNDECAPRENYL-PHOSPHATE ALPHA-N-ACETYLGLUCOSAMINYL 1-PHOSPHATE TRANSFERASE"/>
    <property type="match status" value="1"/>
</dbReference>
<evidence type="ECO:0000256" key="5">
    <source>
        <dbReference type="ARBA" id="ARBA00022989"/>
    </source>
</evidence>
<feature type="transmembrane region" description="Helical" evidence="8">
    <location>
        <begin position="6"/>
        <end position="26"/>
    </location>
</feature>
<dbReference type="EC" id="2.7.8.33" evidence="9"/>
<feature type="transmembrane region" description="Helical" evidence="8">
    <location>
        <begin position="297"/>
        <end position="316"/>
    </location>
</feature>
<feature type="transmembrane region" description="Helical" evidence="8">
    <location>
        <begin position="156"/>
        <end position="176"/>
    </location>
</feature>
<feature type="transmembrane region" description="Helical" evidence="8">
    <location>
        <begin position="72"/>
        <end position="88"/>
    </location>
</feature>
<accession>K1L894</accession>
<keyword evidence="10" id="KW-1185">Reference proteome</keyword>
<dbReference type="InterPro" id="IPR000715">
    <property type="entry name" value="Glycosyl_transferase_4"/>
</dbReference>
<evidence type="ECO:0000313" key="9">
    <source>
        <dbReference type="EMBL" id="EKB48337.1"/>
    </source>
</evidence>
<dbReference type="OrthoDB" id="9783652at2"/>
<dbReference type="CDD" id="cd06853">
    <property type="entry name" value="GT_WecA_like"/>
    <property type="match status" value="1"/>
</dbReference>
<dbReference type="GO" id="GO:0005886">
    <property type="term" value="C:plasma membrane"/>
    <property type="evidence" value="ECO:0007669"/>
    <property type="project" value="UniProtKB-SubCell"/>
</dbReference>
<keyword evidence="4 8" id="KW-0812">Transmembrane</keyword>
<evidence type="ECO:0000256" key="6">
    <source>
        <dbReference type="ARBA" id="ARBA00023136"/>
    </source>
</evidence>
<dbReference type="GO" id="GO:0071555">
    <property type="term" value="P:cell wall organization"/>
    <property type="evidence" value="ECO:0007669"/>
    <property type="project" value="TreeGrafter"/>
</dbReference>
<feature type="transmembrane region" description="Helical" evidence="8">
    <location>
        <begin position="122"/>
        <end position="144"/>
    </location>
</feature>
<dbReference type="RefSeq" id="WP_009186088.1">
    <property type="nucleotide sequence ID" value="NZ_AMGM01000057.1"/>
</dbReference>
<keyword evidence="5 8" id="KW-1133">Transmembrane helix</keyword>
<feature type="transmembrane region" description="Helical" evidence="8">
    <location>
        <begin position="100"/>
        <end position="116"/>
    </location>
</feature>
<evidence type="ECO:0000256" key="4">
    <source>
        <dbReference type="ARBA" id="ARBA00022692"/>
    </source>
</evidence>
<keyword evidence="3 9" id="KW-0808">Transferase</keyword>
<protein>
    <submittedName>
        <fullName evidence="9">Undecaprenyl-phosphate alpha-N-acetylglucosaminyl 1-phosphate transferase</fullName>
        <ecNumber evidence="9">2.7.8.33</ecNumber>
    </submittedName>
</protein>
<feature type="binding site" evidence="7">
    <location>
        <position position="211"/>
    </location>
    <ligand>
        <name>Mg(2+)</name>
        <dbReference type="ChEBI" id="CHEBI:18420"/>
    </ligand>
</feature>
<feature type="transmembrane region" description="Helical" evidence="8">
    <location>
        <begin position="47"/>
        <end position="66"/>
    </location>
</feature>
<keyword evidence="7" id="KW-0460">Magnesium</keyword>
<sequence length="384" mass="42552">MDFLVLFLIALSVGLLAMPILIRIFLRMRVTDSPGGRKIHKQHIPSMGGIVIYLSVLIAALFALFFSEMRQLNYFLVAFTLLFFTGLSDDLTELRPIHKLLAQCIGCLLVVVYADIRITGLYGFMGIEVLPLALSFAISFLVIISLTNAFNLIDGLDGLAGSISLMNFTFLAWWFSVAGNESFGKLALIFSGALLAFLVFNWQPAKIFMGDTGSLSVGFTLAVMCILFIDSNGNLEAGHPWKLNAPIASALALTIVPVYDTSRVFIRRIRRKKSPFEPDKSHVHHFLLRMGLSHAQVVLILSAIKLLFIALIIISAPLSDTWMIPLVLGLSLLLGWRLDAYTLKRVKVLAKKAPPVLARKPLTTNQIKKGLLEKFPEEIHISDN</sequence>
<dbReference type="InterPro" id="IPR018480">
    <property type="entry name" value="PNAcMuramoyl-5peptid_Trfase_CS"/>
</dbReference>
<keyword evidence="2" id="KW-1003">Cell membrane</keyword>
<comment type="cofactor">
    <cofactor evidence="7">
        <name>Mg(2+)</name>
        <dbReference type="ChEBI" id="CHEBI:18420"/>
    </cofactor>
</comment>
<dbReference type="Proteomes" id="UP000004478">
    <property type="component" value="Unassembled WGS sequence"/>
</dbReference>
<dbReference type="GO" id="GO:0036380">
    <property type="term" value="F:UDP-N-acetylglucosamine-undecaprenyl-phosphate N-acetylglucosaminephosphotransferase activity"/>
    <property type="evidence" value="ECO:0007669"/>
    <property type="project" value="UniProtKB-EC"/>
</dbReference>
<evidence type="ECO:0000256" key="8">
    <source>
        <dbReference type="SAM" id="Phobius"/>
    </source>
</evidence>
<organism evidence="9 10">
    <name type="scientific">Cecembia lonarensis (strain CCUG 58316 / KCTC 22772 / LW9)</name>
    <dbReference type="NCBI Taxonomy" id="1225176"/>
    <lineage>
        <taxon>Bacteria</taxon>
        <taxon>Pseudomonadati</taxon>
        <taxon>Bacteroidota</taxon>
        <taxon>Cytophagia</taxon>
        <taxon>Cytophagales</taxon>
        <taxon>Cyclobacteriaceae</taxon>
        <taxon>Cecembia</taxon>
    </lineage>
</organism>
<evidence type="ECO:0000256" key="7">
    <source>
        <dbReference type="PIRSR" id="PIRSR600715-1"/>
    </source>
</evidence>
<dbReference type="PANTHER" id="PTHR22926">
    <property type="entry name" value="PHOSPHO-N-ACETYLMURAMOYL-PENTAPEPTIDE-TRANSFERASE"/>
    <property type="match status" value="1"/>
</dbReference>
<evidence type="ECO:0000256" key="3">
    <source>
        <dbReference type="ARBA" id="ARBA00022679"/>
    </source>
</evidence>
<dbReference type="Pfam" id="PF00953">
    <property type="entry name" value="Glycos_transf_4"/>
    <property type="match status" value="1"/>
</dbReference>
<dbReference type="GO" id="GO:0009103">
    <property type="term" value="P:lipopolysaccharide biosynthetic process"/>
    <property type="evidence" value="ECO:0007669"/>
    <property type="project" value="TreeGrafter"/>
</dbReference>
<evidence type="ECO:0000256" key="1">
    <source>
        <dbReference type="ARBA" id="ARBA00004651"/>
    </source>
</evidence>
<dbReference type="GO" id="GO:0046872">
    <property type="term" value="F:metal ion binding"/>
    <property type="evidence" value="ECO:0007669"/>
    <property type="project" value="UniProtKB-KW"/>
</dbReference>
<dbReference type="EMBL" id="AMGM01000057">
    <property type="protein sequence ID" value="EKB48337.1"/>
    <property type="molecule type" value="Genomic_DNA"/>
</dbReference>
<comment type="subcellular location">
    <subcellularLocation>
        <location evidence="1">Cell membrane</location>
        <topology evidence="1">Multi-pass membrane protein</topology>
    </subcellularLocation>
</comment>
<feature type="transmembrane region" description="Helical" evidence="8">
    <location>
        <begin position="243"/>
        <end position="266"/>
    </location>
</feature>
<evidence type="ECO:0000313" key="10">
    <source>
        <dbReference type="Proteomes" id="UP000004478"/>
    </source>
</evidence>
<gene>
    <name evidence="9" type="primary">wecA_1</name>
    <name evidence="9" type="ORF">B879_03068</name>
</gene>
<dbReference type="PROSITE" id="PS01348">
    <property type="entry name" value="MRAY_2"/>
    <property type="match status" value="1"/>
</dbReference>
<feature type="transmembrane region" description="Helical" evidence="8">
    <location>
        <begin position="182"/>
        <end position="200"/>
    </location>
</feature>
<evidence type="ECO:0000256" key="2">
    <source>
        <dbReference type="ARBA" id="ARBA00022475"/>
    </source>
</evidence>